<proteinExistence type="predicted"/>
<name>A0A812RV18_9DINO</name>
<dbReference type="PANTHER" id="PTHR31102">
    <property type="match status" value="1"/>
</dbReference>
<evidence type="ECO:0000313" key="3">
    <source>
        <dbReference type="EMBL" id="CAE7452743.1"/>
    </source>
</evidence>
<dbReference type="Proteomes" id="UP000604046">
    <property type="component" value="Unassembled WGS sequence"/>
</dbReference>
<keyword evidence="2" id="KW-0472">Membrane</keyword>
<feature type="compositionally biased region" description="Basic and acidic residues" evidence="1">
    <location>
        <begin position="532"/>
        <end position="548"/>
    </location>
</feature>
<dbReference type="OrthoDB" id="423807at2759"/>
<comment type="caution">
    <text evidence="3">The sequence shown here is derived from an EMBL/GenBank/DDBJ whole genome shotgun (WGS) entry which is preliminary data.</text>
</comment>
<feature type="transmembrane region" description="Helical" evidence="2">
    <location>
        <begin position="166"/>
        <end position="186"/>
    </location>
</feature>
<keyword evidence="2" id="KW-0812">Transmembrane</keyword>
<feature type="compositionally biased region" description="Basic and acidic residues" evidence="1">
    <location>
        <begin position="571"/>
        <end position="581"/>
    </location>
</feature>
<keyword evidence="2" id="KW-1133">Transmembrane helix</keyword>
<dbReference type="PANTHER" id="PTHR31102:SF1">
    <property type="entry name" value="CATION_H+ EXCHANGER DOMAIN-CONTAINING PROTEIN"/>
    <property type="match status" value="1"/>
</dbReference>
<dbReference type="EMBL" id="CAJNDS010002370">
    <property type="protein sequence ID" value="CAE7452743.1"/>
    <property type="molecule type" value="Genomic_DNA"/>
</dbReference>
<dbReference type="AlphaFoldDB" id="A0A812RV18"/>
<gene>
    <name evidence="3" type="primary">SLC9B2</name>
    <name evidence="3" type="ORF">SNAT2548_LOCUS24827</name>
</gene>
<feature type="transmembrane region" description="Helical" evidence="2">
    <location>
        <begin position="247"/>
        <end position="265"/>
    </location>
</feature>
<keyword evidence="4" id="KW-1185">Reference proteome</keyword>
<feature type="transmembrane region" description="Helical" evidence="2">
    <location>
        <begin position="22"/>
        <end position="38"/>
    </location>
</feature>
<feature type="transmembrane region" description="Helical" evidence="2">
    <location>
        <begin position="431"/>
        <end position="452"/>
    </location>
</feature>
<feature type="compositionally biased region" description="Basic residues" evidence="1">
    <location>
        <begin position="583"/>
        <end position="595"/>
    </location>
</feature>
<feature type="transmembrane region" description="Helical" evidence="2">
    <location>
        <begin position="76"/>
        <end position="93"/>
    </location>
</feature>
<feature type="transmembrane region" description="Helical" evidence="2">
    <location>
        <begin position="271"/>
        <end position="297"/>
    </location>
</feature>
<feature type="transmembrane region" description="Helical" evidence="2">
    <location>
        <begin position="309"/>
        <end position="328"/>
    </location>
</feature>
<feature type="region of interest" description="Disordered" evidence="1">
    <location>
        <begin position="524"/>
        <end position="635"/>
    </location>
</feature>
<evidence type="ECO:0000256" key="1">
    <source>
        <dbReference type="SAM" id="MobiDB-lite"/>
    </source>
</evidence>
<evidence type="ECO:0000256" key="2">
    <source>
        <dbReference type="SAM" id="Phobius"/>
    </source>
</evidence>
<sequence length="635" mass="70027">MHDDVSSPSAIPVEAAQLPKEYPLQLGLAYLLLVGYLVRTLFVSLSLPASVGVILTGWSFSYFIQEDIFMGRDMLQELAFFLVLLTAGLEISILHLKPYFFVLALVPCTAELLTIAAYSVCNLGFTWAEGLNLGTVLVAVGDGLVIPKMKEFSAMHSQHPMPYLMLCWAPVEASFALTLFGVFTALSAPATMPSLNVILLLASTVIRIAATVVAGAALGYAAGFLIDRRKQVTLFGHSVFTNQPVEAFLMLLAIALCAYGLGSSTKGRPTLPLFFGCGSLFQPELMVIVTGSTFAMFCESHCPKILAQVETIMGGVWVFAQLVLFAMLGSKTSPSIFPNLVTVLPILAVGLLARFAGVLVSVRATVDQRRTHNQGLRQMLADACFCFLSVLPRATIQGALGAVPVNQRFFQDEAREDRSEARQFIFTAARLYIFCMSIFGMFLLNTFGPMLLEESKDRPEEEEAFIHDRDASDMEQFDRAYQSDSHEPDEYIIQLATLLGQEYDIPAPVVMSLLDEHSKVTSSVFGDLSPIPERDSDEARVLTARTDESEASPSAKTDPVRPSVRFADLPPRPRSETEPAPRTKWKKDVKMKRTWSKMDNFALFDSRGPQVEEVPEAAQEENRDDAGRRNRLFTH</sequence>
<feature type="transmembrane region" description="Helical" evidence="2">
    <location>
        <begin position="198"/>
        <end position="226"/>
    </location>
</feature>
<feature type="transmembrane region" description="Helical" evidence="2">
    <location>
        <begin position="340"/>
        <end position="362"/>
    </location>
</feature>
<reference evidence="3" key="1">
    <citation type="submission" date="2021-02" db="EMBL/GenBank/DDBJ databases">
        <authorList>
            <person name="Dougan E. K."/>
            <person name="Rhodes N."/>
            <person name="Thang M."/>
            <person name="Chan C."/>
        </authorList>
    </citation>
    <scope>NUCLEOTIDE SEQUENCE</scope>
</reference>
<evidence type="ECO:0000313" key="4">
    <source>
        <dbReference type="Proteomes" id="UP000604046"/>
    </source>
</evidence>
<accession>A0A812RV18</accession>
<feature type="transmembrane region" description="Helical" evidence="2">
    <location>
        <begin position="125"/>
        <end position="145"/>
    </location>
</feature>
<protein>
    <submittedName>
        <fullName evidence="3">SLC9B2 protein</fullName>
    </submittedName>
</protein>
<feature type="transmembrane region" description="Helical" evidence="2">
    <location>
        <begin position="45"/>
        <end position="64"/>
    </location>
</feature>
<dbReference type="InterPro" id="IPR051843">
    <property type="entry name" value="CPA1_transporter"/>
</dbReference>
<organism evidence="3 4">
    <name type="scientific">Symbiodinium natans</name>
    <dbReference type="NCBI Taxonomy" id="878477"/>
    <lineage>
        <taxon>Eukaryota</taxon>
        <taxon>Sar</taxon>
        <taxon>Alveolata</taxon>
        <taxon>Dinophyceae</taxon>
        <taxon>Suessiales</taxon>
        <taxon>Symbiodiniaceae</taxon>
        <taxon>Symbiodinium</taxon>
    </lineage>
</organism>
<feature type="transmembrane region" description="Helical" evidence="2">
    <location>
        <begin position="100"/>
        <end position="119"/>
    </location>
</feature>